<reference evidence="5" key="1">
    <citation type="submission" date="2016-05" db="EMBL/GenBank/DDBJ databases">
        <title>Paenibacillus oryzae. sp. nov., isolated from the rice root.</title>
        <authorList>
            <person name="Zhang J."/>
            <person name="Zhang X."/>
        </authorList>
    </citation>
    <scope>NUCLEOTIDE SEQUENCE [LARGE SCALE GENOMIC DNA]</scope>
    <source>
        <strain evidence="5">KCTC13222</strain>
    </source>
</reference>
<evidence type="ECO:0000313" key="5">
    <source>
        <dbReference type="Proteomes" id="UP000093309"/>
    </source>
</evidence>
<dbReference type="Pfam" id="PF25137">
    <property type="entry name" value="ADH_Fe_C"/>
    <property type="match status" value="1"/>
</dbReference>
<feature type="domain" description="Fe-containing alcohol dehydrogenase-like C-terminal" evidence="3">
    <location>
        <begin position="188"/>
        <end position="386"/>
    </location>
</feature>
<dbReference type="STRING" id="512399.A8709_16425"/>
<dbReference type="SUPFAM" id="SSF56796">
    <property type="entry name" value="Dehydroquinate synthase-like"/>
    <property type="match status" value="1"/>
</dbReference>
<dbReference type="InterPro" id="IPR018211">
    <property type="entry name" value="ADH_Fe_CS"/>
</dbReference>
<organism evidence="4 5">
    <name type="scientific">Paenibacillus pectinilyticus</name>
    <dbReference type="NCBI Taxonomy" id="512399"/>
    <lineage>
        <taxon>Bacteria</taxon>
        <taxon>Bacillati</taxon>
        <taxon>Bacillota</taxon>
        <taxon>Bacilli</taxon>
        <taxon>Bacillales</taxon>
        <taxon>Paenibacillaceae</taxon>
        <taxon>Paenibacillus</taxon>
    </lineage>
</organism>
<name>A0A1C1A517_9BACL</name>
<dbReference type="GO" id="GO:0008106">
    <property type="term" value="F:alcohol dehydrogenase (NADP+) activity"/>
    <property type="evidence" value="ECO:0007669"/>
    <property type="project" value="TreeGrafter"/>
</dbReference>
<dbReference type="PROSITE" id="PS00913">
    <property type="entry name" value="ADH_IRON_1"/>
    <property type="match status" value="1"/>
</dbReference>
<dbReference type="InterPro" id="IPR044731">
    <property type="entry name" value="BDH-like"/>
</dbReference>
<dbReference type="EMBL" id="LYPC01000014">
    <property type="protein sequence ID" value="OCT15647.1"/>
    <property type="molecule type" value="Genomic_DNA"/>
</dbReference>
<protein>
    <submittedName>
        <fullName evidence="4">Butanol dehydrogenase</fullName>
    </submittedName>
</protein>
<comment type="caution">
    <text evidence="4">The sequence shown here is derived from an EMBL/GenBank/DDBJ whole genome shotgun (WGS) entry which is preliminary data.</text>
</comment>
<dbReference type="InterPro" id="IPR001670">
    <property type="entry name" value="ADH_Fe/GldA"/>
</dbReference>
<dbReference type="Gene3D" id="1.20.1090.10">
    <property type="entry name" value="Dehydroquinate synthase-like - alpha domain"/>
    <property type="match status" value="1"/>
</dbReference>
<dbReference type="GO" id="GO:0046872">
    <property type="term" value="F:metal ion binding"/>
    <property type="evidence" value="ECO:0007669"/>
    <property type="project" value="InterPro"/>
</dbReference>
<sequence length="389" mass="42886">MQSFIQWNPTKLWFGEGQIKQLQQELGTTGKRVLLVYGGGSIYKNGVYDAVLKQLQHMEATVIEMSGVEPNPRLTTVKKGIALCRQEQIDLILAVGGGSVIDCAKAISVGAYYEGDVWDIITKKAEPEKALPLGTVLTLAATGSEMNNISVITNWERNEKRGWGSPLAYPAFSILDPAYTVSVPLDQTVYGIVDMMSHVLEQYFHRTDNTPMMDRFMEAVLLTVIETAPKLLADLTNVEHRATIMYAGTTAFNGLLSSGTDGGDWASHQIEHGLSAVYDIPHGGGLAIVFPNWMAHCAEEDPSRMKKLAMTVFGIDAAGKTDHEVAEEGIQALRQFWDSLGAPSRLGYYGIDDQRIEELVHKSFMKPSIGQYKVMTRDTVRDILLRSLA</sequence>
<evidence type="ECO:0000256" key="1">
    <source>
        <dbReference type="ARBA" id="ARBA00023002"/>
    </source>
</evidence>
<dbReference type="CDD" id="cd08187">
    <property type="entry name" value="BDH"/>
    <property type="match status" value="1"/>
</dbReference>
<dbReference type="GO" id="GO:1990362">
    <property type="term" value="F:butanol dehydrogenase (NAD+) activity"/>
    <property type="evidence" value="ECO:0007669"/>
    <property type="project" value="InterPro"/>
</dbReference>
<dbReference type="GO" id="GO:0005829">
    <property type="term" value="C:cytosol"/>
    <property type="evidence" value="ECO:0007669"/>
    <property type="project" value="TreeGrafter"/>
</dbReference>
<evidence type="ECO:0000259" key="2">
    <source>
        <dbReference type="Pfam" id="PF00465"/>
    </source>
</evidence>
<proteinExistence type="predicted"/>
<dbReference type="AlphaFoldDB" id="A0A1C1A517"/>
<dbReference type="RefSeq" id="WP_065852557.1">
    <property type="nucleotide sequence ID" value="NZ_LYPC01000014.1"/>
</dbReference>
<evidence type="ECO:0000313" key="4">
    <source>
        <dbReference type="EMBL" id="OCT15647.1"/>
    </source>
</evidence>
<dbReference type="Proteomes" id="UP000093309">
    <property type="component" value="Unassembled WGS sequence"/>
</dbReference>
<dbReference type="PANTHER" id="PTHR43633">
    <property type="entry name" value="ALCOHOL DEHYDROGENASE YQHD"/>
    <property type="match status" value="1"/>
</dbReference>
<dbReference type="Pfam" id="PF00465">
    <property type="entry name" value="Fe-ADH"/>
    <property type="match status" value="1"/>
</dbReference>
<dbReference type="PANTHER" id="PTHR43633:SF1">
    <property type="entry name" value="ALCOHOL DEHYDROGENASE YQHD"/>
    <property type="match status" value="1"/>
</dbReference>
<dbReference type="FunFam" id="3.40.50.1970:FF:000003">
    <property type="entry name" value="Alcohol dehydrogenase, iron-containing"/>
    <property type="match status" value="1"/>
</dbReference>
<accession>A0A1C1A517</accession>
<dbReference type="OrthoDB" id="9801156at2"/>
<keyword evidence="1" id="KW-0560">Oxidoreductase</keyword>
<dbReference type="Gene3D" id="3.40.50.1970">
    <property type="match status" value="1"/>
</dbReference>
<dbReference type="InterPro" id="IPR056798">
    <property type="entry name" value="ADH_Fe_C"/>
</dbReference>
<feature type="domain" description="Alcohol dehydrogenase iron-type/glycerol dehydrogenase GldA" evidence="2">
    <location>
        <begin position="9"/>
        <end position="177"/>
    </location>
</feature>
<keyword evidence="5" id="KW-1185">Reference proteome</keyword>
<dbReference type="PROSITE" id="PS00060">
    <property type="entry name" value="ADH_IRON_2"/>
    <property type="match status" value="1"/>
</dbReference>
<dbReference type="GO" id="GO:1990002">
    <property type="term" value="F:methylglyoxal reductase (NADPH) (acetol producing) activity"/>
    <property type="evidence" value="ECO:0007669"/>
    <property type="project" value="TreeGrafter"/>
</dbReference>
<evidence type="ECO:0000259" key="3">
    <source>
        <dbReference type="Pfam" id="PF25137"/>
    </source>
</evidence>
<gene>
    <name evidence="4" type="ORF">A8709_16425</name>
</gene>